<gene>
    <name evidence="2" type="ORF">C1H46_034387</name>
</gene>
<comment type="caution">
    <text evidence="2">The sequence shown here is derived from an EMBL/GenBank/DDBJ whole genome shotgun (WGS) entry which is preliminary data.</text>
</comment>
<dbReference type="Proteomes" id="UP000315295">
    <property type="component" value="Unassembled WGS sequence"/>
</dbReference>
<dbReference type="AlphaFoldDB" id="A0A540L0S8"/>
<evidence type="ECO:0000313" key="3">
    <source>
        <dbReference type="Proteomes" id="UP000315295"/>
    </source>
</evidence>
<proteinExistence type="predicted"/>
<protein>
    <submittedName>
        <fullName evidence="2">Uncharacterized protein</fullName>
    </submittedName>
</protein>
<accession>A0A540L0S8</accession>
<dbReference type="EMBL" id="VIEB01000824">
    <property type="protein sequence ID" value="TQD80055.1"/>
    <property type="molecule type" value="Genomic_DNA"/>
</dbReference>
<sequence length="73" mass="8050">MGSYRNGGRGGDQGGSSNGDAGSTLVDKGVDFANYFCTYAVLYQQKEMLSDRVCMDAYYNAVFKNKHHFHGKL</sequence>
<evidence type="ECO:0000256" key="1">
    <source>
        <dbReference type="SAM" id="MobiDB-lite"/>
    </source>
</evidence>
<feature type="compositionally biased region" description="Gly residues" evidence="1">
    <location>
        <begin position="1"/>
        <end position="17"/>
    </location>
</feature>
<name>A0A540L0S8_MALBA</name>
<keyword evidence="3" id="KW-1185">Reference proteome</keyword>
<dbReference type="Gene3D" id="3.40.50.150">
    <property type="entry name" value="Vaccinia Virus protein VP39"/>
    <property type="match status" value="1"/>
</dbReference>
<dbReference type="STRING" id="106549.A0A540L0S8"/>
<dbReference type="InterPro" id="IPR029063">
    <property type="entry name" value="SAM-dependent_MTases_sf"/>
</dbReference>
<feature type="region of interest" description="Disordered" evidence="1">
    <location>
        <begin position="1"/>
        <end position="20"/>
    </location>
</feature>
<evidence type="ECO:0000313" key="2">
    <source>
        <dbReference type="EMBL" id="TQD80055.1"/>
    </source>
</evidence>
<reference evidence="2 3" key="1">
    <citation type="journal article" date="2019" name="G3 (Bethesda)">
        <title>Sequencing of a Wild Apple (Malus baccata) Genome Unravels the Differences Between Cultivated and Wild Apple Species Regarding Disease Resistance and Cold Tolerance.</title>
        <authorList>
            <person name="Chen X."/>
        </authorList>
    </citation>
    <scope>NUCLEOTIDE SEQUENCE [LARGE SCALE GENOMIC DNA]</scope>
    <source>
        <strain evidence="3">cv. Shandingzi</strain>
        <tissue evidence="2">Leaves</tissue>
    </source>
</reference>
<organism evidence="2 3">
    <name type="scientific">Malus baccata</name>
    <name type="common">Siberian crab apple</name>
    <name type="synonym">Pyrus baccata</name>
    <dbReference type="NCBI Taxonomy" id="106549"/>
    <lineage>
        <taxon>Eukaryota</taxon>
        <taxon>Viridiplantae</taxon>
        <taxon>Streptophyta</taxon>
        <taxon>Embryophyta</taxon>
        <taxon>Tracheophyta</taxon>
        <taxon>Spermatophyta</taxon>
        <taxon>Magnoliopsida</taxon>
        <taxon>eudicotyledons</taxon>
        <taxon>Gunneridae</taxon>
        <taxon>Pentapetalae</taxon>
        <taxon>rosids</taxon>
        <taxon>fabids</taxon>
        <taxon>Rosales</taxon>
        <taxon>Rosaceae</taxon>
        <taxon>Amygdaloideae</taxon>
        <taxon>Maleae</taxon>
        <taxon>Malus</taxon>
    </lineage>
</organism>